<keyword evidence="4" id="KW-1185">Reference proteome</keyword>
<evidence type="ECO:0000313" key="3">
    <source>
        <dbReference type="EMBL" id="QHS61147.1"/>
    </source>
</evidence>
<dbReference type="KEGG" id="chih:GWR21_16535"/>
<feature type="signal peptide" evidence="2">
    <location>
        <begin position="1"/>
        <end position="21"/>
    </location>
</feature>
<keyword evidence="2" id="KW-0732">Signal</keyword>
<evidence type="ECO:0000256" key="1">
    <source>
        <dbReference type="SAM" id="MobiDB-lite"/>
    </source>
</evidence>
<dbReference type="AlphaFoldDB" id="A0A6B9ZGA3"/>
<keyword evidence="3" id="KW-0378">Hydrolase</keyword>
<accession>A0A6B9ZGA3</accession>
<proteinExistence type="predicted"/>
<dbReference type="InterPro" id="IPR029058">
    <property type="entry name" value="AB_hydrolase_fold"/>
</dbReference>
<dbReference type="EMBL" id="CP048113">
    <property type="protein sequence ID" value="QHS61147.1"/>
    <property type="molecule type" value="Genomic_DNA"/>
</dbReference>
<gene>
    <name evidence="3" type="ORF">GWR21_16535</name>
</gene>
<organism evidence="3 4">
    <name type="scientific">Chitinophaga agri</name>
    <dbReference type="NCBI Taxonomy" id="2703787"/>
    <lineage>
        <taxon>Bacteria</taxon>
        <taxon>Pseudomonadati</taxon>
        <taxon>Bacteroidota</taxon>
        <taxon>Chitinophagia</taxon>
        <taxon>Chitinophagales</taxon>
        <taxon>Chitinophagaceae</taxon>
        <taxon>Chitinophaga</taxon>
    </lineage>
</organism>
<evidence type="ECO:0000313" key="4">
    <source>
        <dbReference type="Proteomes" id="UP000476411"/>
    </source>
</evidence>
<feature type="compositionally biased region" description="Low complexity" evidence="1">
    <location>
        <begin position="22"/>
        <end position="33"/>
    </location>
</feature>
<dbReference type="SUPFAM" id="SSF53474">
    <property type="entry name" value="alpha/beta-Hydrolases"/>
    <property type="match status" value="1"/>
</dbReference>
<feature type="chain" id="PRO_5025608235" evidence="2">
    <location>
        <begin position="22"/>
        <end position="353"/>
    </location>
</feature>
<evidence type="ECO:0000256" key="2">
    <source>
        <dbReference type="SAM" id="SignalP"/>
    </source>
</evidence>
<dbReference type="Proteomes" id="UP000476411">
    <property type="component" value="Chromosome"/>
</dbReference>
<dbReference type="PROSITE" id="PS51257">
    <property type="entry name" value="PROKAR_LIPOPROTEIN"/>
    <property type="match status" value="1"/>
</dbReference>
<dbReference type="RefSeq" id="WP_162332825.1">
    <property type="nucleotide sequence ID" value="NZ_CP048113.1"/>
</dbReference>
<sequence length="353" mass="39017">MRPLLLFALFLLASCSKGSRGDNTPPSSDTTVTDIDDDLDGPISRPASGYGKDGSYTVAKVSFASPAYAGKQVEIFYPKELTTARPVIFYSHPFGGEESAYNIGLYEFIAKKGYAVVFAPYPTTGVTVDDRYNTLWQSFKKAVTDYPGIIDTKKVGFMGHSFGGGASFALAYKAFTTEHWGESGRFIFAMAQWYSYQLPDSQLQRFPANTKLITQVYNDDVTNDHRMAIDVFKHVNIPASEKDFILVKKSVLPTYTYTAEHDLPNTRSAYDAYDYYVIYRLLDAMIDYSFNGNSGAKNVALGNGSAEQVTLPSYKGQALTPLTVTDNPVPSFLQSKYLFSCNATENPRIAACQ</sequence>
<name>A0A6B9ZGA3_9BACT</name>
<feature type="region of interest" description="Disordered" evidence="1">
    <location>
        <begin position="18"/>
        <end position="48"/>
    </location>
</feature>
<reference evidence="3 4" key="1">
    <citation type="submission" date="2020-01" db="EMBL/GenBank/DDBJ databases">
        <title>Complete genome sequence of Chitinophaga sp. H33E-04 isolated from quinoa roots.</title>
        <authorList>
            <person name="Weon H.-Y."/>
            <person name="Lee S.A."/>
        </authorList>
    </citation>
    <scope>NUCLEOTIDE SEQUENCE [LARGE SCALE GENOMIC DNA]</scope>
    <source>
        <strain evidence="3 4">H33E-04</strain>
    </source>
</reference>
<dbReference type="Gene3D" id="3.40.50.1820">
    <property type="entry name" value="alpha/beta hydrolase"/>
    <property type="match status" value="1"/>
</dbReference>
<protein>
    <submittedName>
        <fullName evidence="3">Alpha/beta hydrolase</fullName>
    </submittedName>
</protein>
<dbReference type="GO" id="GO:0016787">
    <property type="term" value="F:hydrolase activity"/>
    <property type="evidence" value="ECO:0007669"/>
    <property type="project" value="UniProtKB-KW"/>
</dbReference>